<organism evidence="2 3">
    <name type="scientific">Aspergillus puulaauensis</name>
    <dbReference type="NCBI Taxonomy" id="1220207"/>
    <lineage>
        <taxon>Eukaryota</taxon>
        <taxon>Fungi</taxon>
        <taxon>Dikarya</taxon>
        <taxon>Ascomycota</taxon>
        <taxon>Pezizomycotina</taxon>
        <taxon>Eurotiomycetes</taxon>
        <taxon>Eurotiomycetidae</taxon>
        <taxon>Eurotiales</taxon>
        <taxon>Aspergillaceae</taxon>
        <taxon>Aspergillus</taxon>
    </lineage>
</organism>
<dbReference type="Proteomes" id="UP000654913">
    <property type="component" value="Chromosome 7"/>
</dbReference>
<evidence type="ECO:0000313" key="2">
    <source>
        <dbReference type="EMBL" id="BCS29242.1"/>
    </source>
</evidence>
<evidence type="ECO:0000256" key="1">
    <source>
        <dbReference type="SAM" id="MobiDB-lite"/>
    </source>
</evidence>
<accession>A0A7R7XWY7</accession>
<dbReference type="AlphaFoldDB" id="A0A7R7XWY7"/>
<name>A0A7R7XWY7_9EURO</name>
<reference evidence="2" key="2">
    <citation type="submission" date="2021-02" db="EMBL/GenBank/DDBJ databases">
        <title>Aspergillus puulaauensis MK2 genome sequence.</title>
        <authorList>
            <person name="Futagami T."/>
            <person name="Mori K."/>
            <person name="Kadooka C."/>
            <person name="Tanaka T."/>
        </authorList>
    </citation>
    <scope>NUCLEOTIDE SEQUENCE</scope>
    <source>
        <strain evidence="2">MK2</strain>
    </source>
</reference>
<dbReference type="GeneID" id="64979239"/>
<proteinExistence type="predicted"/>
<protein>
    <submittedName>
        <fullName evidence="2">Uncharacterized protein</fullName>
    </submittedName>
</protein>
<feature type="compositionally biased region" description="Polar residues" evidence="1">
    <location>
        <begin position="385"/>
        <end position="397"/>
    </location>
</feature>
<reference evidence="2" key="1">
    <citation type="submission" date="2021-01" db="EMBL/GenBank/DDBJ databases">
        <authorList>
            <consortium name="Aspergillus puulaauensis MK2 genome sequencing consortium"/>
            <person name="Kazuki M."/>
            <person name="Futagami T."/>
        </authorList>
    </citation>
    <scope>NUCLEOTIDE SEQUENCE</scope>
    <source>
        <strain evidence="2">MK2</strain>
    </source>
</reference>
<dbReference type="RefSeq" id="XP_041561428.1">
    <property type="nucleotide sequence ID" value="XM_041695727.1"/>
</dbReference>
<keyword evidence="3" id="KW-1185">Reference proteome</keyword>
<dbReference type="OrthoDB" id="3538597at2759"/>
<dbReference type="EMBL" id="AP024449">
    <property type="protein sequence ID" value="BCS29242.1"/>
    <property type="molecule type" value="Genomic_DNA"/>
</dbReference>
<feature type="region of interest" description="Disordered" evidence="1">
    <location>
        <begin position="369"/>
        <end position="397"/>
    </location>
</feature>
<gene>
    <name evidence="2" type="ORF">APUU_70812S</name>
</gene>
<sequence length="780" mass="88514">MPPQRTSRKLNPQAQHALIRKYRISIDGPVRRRDWPPRYAPLFGLVRDMEKIEYEEYATRDYGSDDVRLILVSKMCNRVEKLVTQAHALRESLDNEETWRFKTEHLILKRFEAAVDCHICADRRWISDFQAIPSCPEAAERLQDTRHSRKLCQCSESMRAKLLAEASSQTSFVTKGSCTVVDKSMAEIQKKMLAHHRPDRVLGLGRTAELEHLLAAGPSIPRTVVGEDTDMYFPFLVLEAKSEKNSVGFESIERQTVFPIRAMLDLQRNLEAASKVQFDPLVWFLANRGDEWRVYACVPHRAHTKIIDLWHGSILRHDSALQLLLVIDLLCDWAREIFLERIVKTLQEQAGPDFLGLLSHNSVESIAPIQDPLRDSTLTPPRVTTEATSSPQPEQSTFTGREIVVKPEAENVVIDGVPHISTGDTPTAYDSTMEPPARGSSMQPIPISAAESRDRTIIPDGWPGHLALRSQFDVQLRFRSLSLPESAHDLSALLATIDGKDKIAQTGIKLLESFDLGSPLRMEPVFIDRIRQAWGEPECPLRPEGQPLLYACLHWRTTIDYADWVVTNEIACITASEVAMGVLAYISHIPGVQPSGGVISRESVPSLIHDLRRLPLPELVQAAARKEFLHLTNLYTYEKPRNRKEDIQKEELFERLWQCLDTRPKNFSGCLENICTVVRGKTHLYEPEDEVEIPPALQVPEAAKECQFALLRVPPTVKARYPPYCVYVFGSPIPSMIGREITWLIIEPFSCFYGNNLPLTELDRKYLTQTSRILMNLDSD</sequence>
<evidence type="ECO:0000313" key="3">
    <source>
        <dbReference type="Proteomes" id="UP000654913"/>
    </source>
</evidence>
<dbReference type="KEGG" id="apuu:APUU_70812S"/>